<organism evidence="5 6">
    <name type="scientific">Spiroplasma chinense</name>
    <dbReference type="NCBI Taxonomy" id="216932"/>
    <lineage>
        <taxon>Bacteria</taxon>
        <taxon>Bacillati</taxon>
        <taxon>Mycoplasmatota</taxon>
        <taxon>Mollicutes</taxon>
        <taxon>Entomoplasmatales</taxon>
        <taxon>Spiroplasmataceae</taxon>
        <taxon>Spiroplasma</taxon>
    </lineage>
</organism>
<feature type="active site" description="Tele-AMP-histidine intermediate" evidence="1">
    <location>
        <position position="101"/>
    </location>
</feature>
<sequence>MNECLFCKIIDGQIPSKKIYENEYTLCFLDVFPNSDGHCLVIPKKHFENFETTDSLYITEVAKTKQEVVKLLRANLPVEPVGFNYVSNQGSEAFQTVFHYHEHIIPKYIKEFGYGFVINHANDMTDQDEIHKILTKK</sequence>
<dbReference type="CDD" id="cd01277">
    <property type="entry name" value="HINT_subgroup"/>
    <property type="match status" value="1"/>
</dbReference>
<dbReference type="GO" id="GO:0009117">
    <property type="term" value="P:nucleotide metabolic process"/>
    <property type="evidence" value="ECO:0007669"/>
    <property type="project" value="TreeGrafter"/>
</dbReference>
<dbReference type="Gene3D" id="3.30.428.10">
    <property type="entry name" value="HIT-like"/>
    <property type="match status" value="1"/>
</dbReference>
<proteinExistence type="predicted"/>
<dbReference type="PANTHER" id="PTHR46648">
    <property type="entry name" value="HIT FAMILY PROTEIN 1"/>
    <property type="match status" value="1"/>
</dbReference>
<dbReference type="InterPro" id="IPR001310">
    <property type="entry name" value="Histidine_triad_HIT"/>
</dbReference>
<evidence type="ECO:0000256" key="3">
    <source>
        <dbReference type="PROSITE-ProRule" id="PRU00464"/>
    </source>
</evidence>
<evidence type="ECO:0000256" key="1">
    <source>
        <dbReference type="PIRSR" id="PIRSR601310-1"/>
    </source>
</evidence>
<evidence type="ECO:0000313" key="6">
    <source>
        <dbReference type="Proteomes" id="UP000323144"/>
    </source>
</evidence>
<dbReference type="EMBL" id="CP043026">
    <property type="protein sequence ID" value="QEH62143.1"/>
    <property type="molecule type" value="Genomic_DNA"/>
</dbReference>
<feature type="domain" description="HIT" evidence="4">
    <location>
        <begin position="5"/>
        <end position="114"/>
    </location>
</feature>
<dbReference type="Proteomes" id="UP000323144">
    <property type="component" value="Chromosome"/>
</dbReference>
<dbReference type="InterPro" id="IPR011146">
    <property type="entry name" value="HIT-like"/>
</dbReference>
<gene>
    <name evidence="5" type="primary">hit</name>
    <name evidence="5" type="ORF">SCHIN_v1c09500</name>
</gene>
<evidence type="ECO:0000256" key="2">
    <source>
        <dbReference type="PIRSR" id="PIRSR601310-3"/>
    </source>
</evidence>
<keyword evidence="6" id="KW-1185">Reference proteome</keyword>
<dbReference type="GO" id="GO:0003824">
    <property type="term" value="F:catalytic activity"/>
    <property type="evidence" value="ECO:0007669"/>
    <property type="project" value="InterPro"/>
</dbReference>
<dbReference type="KEGG" id="schi:SCHIN_v1c09500"/>
<feature type="short sequence motif" description="Histidine triad motif" evidence="2 3">
    <location>
        <begin position="99"/>
        <end position="103"/>
    </location>
</feature>
<dbReference type="PRINTS" id="PR00332">
    <property type="entry name" value="HISTRIAD"/>
</dbReference>
<protein>
    <submittedName>
        <fullName evidence="5">Histidine triad protein</fullName>
    </submittedName>
</protein>
<dbReference type="PANTHER" id="PTHR46648:SF1">
    <property type="entry name" value="ADENOSINE 5'-MONOPHOSPHORAMIDASE HNT1"/>
    <property type="match status" value="1"/>
</dbReference>
<dbReference type="RefSeq" id="WP_166508512.1">
    <property type="nucleotide sequence ID" value="NZ_CP043026.1"/>
</dbReference>
<dbReference type="PROSITE" id="PS51084">
    <property type="entry name" value="HIT_2"/>
    <property type="match status" value="1"/>
</dbReference>
<dbReference type="InterPro" id="IPR039384">
    <property type="entry name" value="HINT"/>
</dbReference>
<dbReference type="SUPFAM" id="SSF54197">
    <property type="entry name" value="HIT-like"/>
    <property type="match status" value="1"/>
</dbReference>
<accession>A0A5B9Y5Q9</accession>
<dbReference type="Pfam" id="PF01230">
    <property type="entry name" value="HIT"/>
    <property type="match status" value="1"/>
</dbReference>
<reference evidence="5 6" key="1">
    <citation type="submission" date="2019-08" db="EMBL/GenBank/DDBJ databases">
        <title>Complete genome sequence of Spiroplasma chinense CCH (DSM 19755).</title>
        <authorList>
            <person name="Shen H.-Y."/>
            <person name="Lin Y.-C."/>
            <person name="Chou L."/>
            <person name="Kuo C.-H."/>
        </authorList>
    </citation>
    <scope>NUCLEOTIDE SEQUENCE [LARGE SCALE GENOMIC DNA]</scope>
    <source>
        <strain evidence="5 6">CCH</strain>
    </source>
</reference>
<dbReference type="AlphaFoldDB" id="A0A5B9Y5Q9"/>
<dbReference type="InterPro" id="IPR036265">
    <property type="entry name" value="HIT-like_sf"/>
</dbReference>
<name>A0A5B9Y5Q9_9MOLU</name>
<evidence type="ECO:0000259" key="4">
    <source>
        <dbReference type="PROSITE" id="PS51084"/>
    </source>
</evidence>
<evidence type="ECO:0000313" key="5">
    <source>
        <dbReference type="EMBL" id="QEH62143.1"/>
    </source>
</evidence>